<dbReference type="PANTHER" id="PTHR21407:SF1">
    <property type="entry name" value="RE43931P"/>
    <property type="match status" value="1"/>
</dbReference>
<organism evidence="3 4">
    <name type="scientific">Homarus americanus</name>
    <name type="common">American lobster</name>
    <dbReference type="NCBI Taxonomy" id="6706"/>
    <lineage>
        <taxon>Eukaryota</taxon>
        <taxon>Metazoa</taxon>
        <taxon>Ecdysozoa</taxon>
        <taxon>Arthropoda</taxon>
        <taxon>Crustacea</taxon>
        <taxon>Multicrustacea</taxon>
        <taxon>Malacostraca</taxon>
        <taxon>Eumalacostraca</taxon>
        <taxon>Eucarida</taxon>
        <taxon>Decapoda</taxon>
        <taxon>Pleocyemata</taxon>
        <taxon>Astacidea</taxon>
        <taxon>Nephropoidea</taxon>
        <taxon>Nephropidae</taxon>
        <taxon>Homarus</taxon>
    </lineage>
</organism>
<name>A0A8J5NCP1_HOMAM</name>
<dbReference type="PANTHER" id="PTHR21407">
    <property type="entry name" value="RE43931P-RELATED"/>
    <property type="match status" value="1"/>
</dbReference>
<dbReference type="CDD" id="cd00037">
    <property type="entry name" value="CLECT"/>
    <property type="match status" value="1"/>
</dbReference>
<feature type="chain" id="PRO_5035280154" evidence="1">
    <location>
        <begin position="19"/>
        <end position="197"/>
    </location>
</feature>
<dbReference type="PROSITE" id="PS00615">
    <property type="entry name" value="C_TYPE_LECTIN_1"/>
    <property type="match status" value="1"/>
</dbReference>
<keyword evidence="1" id="KW-0732">Signal</keyword>
<reference evidence="3" key="1">
    <citation type="journal article" date="2021" name="Sci. Adv.">
        <title>The American lobster genome reveals insights on longevity, neural, and immune adaptations.</title>
        <authorList>
            <person name="Polinski J.M."/>
            <person name="Zimin A.V."/>
            <person name="Clark K.F."/>
            <person name="Kohn A.B."/>
            <person name="Sadowski N."/>
            <person name="Timp W."/>
            <person name="Ptitsyn A."/>
            <person name="Khanna P."/>
            <person name="Romanova D.Y."/>
            <person name="Williams P."/>
            <person name="Greenwood S.J."/>
            <person name="Moroz L.L."/>
            <person name="Walt D.R."/>
            <person name="Bodnar A.G."/>
        </authorList>
    </citation>
    <scope>NUCLEOTIDE SEQUENCE</scope>
    <source>
        <strain evidence="3">GMGI-L3</strain>
    </source>
</reference>
<keyword evidence="4" id="KW-1185">Reference proteome</keyword>
<evidence type="ECO:0000259" key="2">
    <source>
        <dbReference type="PROSITE" id="PS50041"/>
    </source>
</evidence>
<dbReference type="InterPro" id="IPR018378">
    <property type="entry name" value="C-type_lectin_CS"/>
</dbReference>
<dbReference type="EMBL" id="JAHLQT010002534">
    <property type="protein sequence ID" value="KAG7177173.1"/>
    <property type="molecule type" value="Genomic_DNA"/>
</dbReference>
<comment type="caution">
    <text evidence="3">The sequence shown here is derived from an EMBL/GenBank/DDBJ whole genome shotgun (WGS) entry which is preliminary data.</text>
</comment>
<dbReference type="Pfam" id="PF00059">
    <property type="entry name" value="Lectin_C"/>
    <property type="match status" value="1"/>
</dbReference>
<dbReference type="AlphaFoldDB" id="A0A8J5NCP1"/>
<evidence type="ECO:0000313" key="4">
    <source>
        <dbReference type="Proteomes" id="UP000747542"/>
    </source>
</evidence>
<sequence length="197" mass="21961">MKAAVLLVFVGVIGFVSGQNFHSVRFSPFGGFRRPLGHKQFARPTTGGFNRASSGSGIVDATSGQSEYHFSFKHAPGEKFSGGGARVYCQRQGPQWDAVAISSEEELRFIHGIVGGLPYIWTGGYRTGGRNFAWHNGESFNVQEWSHTGQQQRPQPDNRENQSENCLAILNNFYRDGVKWHDVACHHQKPVVCERHI</sequence>
<feature type="signal peptide" evidence="1">
    <location>
        <begin position="1"/>
        <end position="18"/>
    </location>
</feature>
<dbReference type="SMART" id="SM00034">
    <property type="entry name" value="CLECT"/>
    <property type="match status" value="1"/>
</dbReference>
<evidence type="ECO:0000313" key="3">
    <source>
        <dbReference type="EMBL" id="KAG7177173.1"/>
    </source>
</evidence>
<feature type="domain" description="C-type lectin" evidence="2">
    <location>
        <begin position="63"/>
        <end position="194"/>
    </location>
</feature>
<gene>
    <name evidence="3" type="primary">Sell-L1</name>
    <name evidence="3" type="ORF">Hamer_G000422</name>
</gene>
<proteinExistence type="predicted"/>
<accession>A0A8J5NCP1</accession>
<dbReference type="InterPro" id="IPR001304">
    <property type="entry name" value="C-type_lectin-like"/>
</dbReference>
<dbReference type="PROSITE" id="PS50041">
    <property type="entry name" value="C_TYPE_LECTIN_2"/>
    <property type="match status" value="1"/>
</dbReference>
<dbReference type="OrthoDB" id="6375279at2759"/>
<evidence type="ECO:0000256" key="1">
    <source>
        <dbReference type="SAM" id="SignalP"/>
    </source>
</evidence>
<protein>
    <submittedName>
        <fullName evidence="3">L-selectin-like 1</fullName>
    </submittedName>
</protein>
<dbReference type="Proteomes" id="UP000747542">
    <property type="component" value="Unassembled WGS sequence"/>
</dbReference>